<evidence type="ECO:0000313" key="3">
    <source>
        <dbReference type="Proteomes" id="UP000283587"/>
    </source>
</evidence>
<dbReference type="Proteomes" id="UP000283587">
    <property type="component" value="Unassembled WGS sequence"/>
</dbReference>
<keyword evidence="3" id="KW-1185">Reference proteome</keyword>
<evidence type="ECO:0000313" key="2">
    <source>
        <dbReference type="EMBL" id="RJL04010.1"/>
    </source>
</evidence>
<evidence type="ECO:0008006" key="4">
    <source>
        <dbReference type="Google" id="ProtNLM"/>
    </source>
</evidence>
<accession>A0A418ZW17</accession>
<dbReference type="EMBL" id="QZEW01000132">
    <property type="protein sequence ID" value="RJL04010.1"/>
    <property type="molecule type" value="Genomic_DNA"/>
</dbReference>
<gene>
    <name evidence="2" type="ORF">D3P05_21000</name>
</gene>
<dbReference type="AlphaFoldDB" id="A0A418ZW17"/>
<proteinExistence type="predicted"/>
<comment type="caution">
    <text evidence="2">The sequence shown here is derived from an EMBL/GenBank/DDBJ whole genome shotgun (WGS) entry which is preliminary data.</text>
</comment>
<sequence>MIRAAALVLSLPLVAGLSGCGPVPVHQAEASCLRDAELAARPRGSVAVGAIGGGGSTHAAGRVELELSSDYLRGRDPSSVFNSCVQRRSGEFPTRALADQPGWRG</sequence>
<dbReference type="OrthoDB" id="7691501at2"/>
<feature type="signal peptide" evidence="1">
    <location>
        <begin position="1"/>
        <end position="15"/>
    </location>
</feature>
<dbReference type="RefSeq" id="WP_119900727.1">
    <property type="nucleotide sequence ID" value="NZ_QNRC01000039.1"/>
</dbReference>
<feature type="chain" id="PRO_5018994335" description="Lipoprotein" evidence="1">
    <location>
        <begin position="16"/>
        <end position="105"/>
    </location>
</feature>
<dbReference type="PROSITE" id="PS51257">
    <property type="entry name" value="PROKAR_LIPOPROTEIN"/>
    <property type="match status" value="1"/>
</dbReference>
<keyword evidence="1" id="KW-0732">Signal</keyword>
<reference evidence="3" key="1">
    <citation type="submission" date="2018-09" db="EMBL/GenBank/DDBJ databases">
        <title>Paracoccus onubensis nov. sp. a moderate halophilic bacterium isolated from Gruta de las Maravillas (Aracena, Spain).</title>
        <authorList>
            <person name="Jurado V."/>
            <person name="Gutierrez-Patricio S."/>
            <person name="Gonzalez-Pimentel J.L."/>
            <person name="Miller A.Z."/>
            <person name="Laiz L."/>
            <person name="Saiz-Jimenez C."/>
        </authorList>
    </citation>
    <scope>NUCLEOTIDE SEQUENCE [LARGE SCALE GENOMIC DNA]</scope>
    <source>
        <strain evidence="3">DSM 26381</strain>
    </source>
</reference>
<protein>
    <recommendedName>
        <fullName evidence="4">Lipoprotein</fullName>
    </recommendedName>
</protein>
<organism evidence="2 3">
    <name type="scientific">Paracoccus siganidrum</name>
    <dbReference type="NCBI Taxonomy" id="1276757"/>
    <lineage>
        <taxon>Bacteria</taxon>
        <taxon>Pseudomonadati</taxon>
        <taxon>Pseudomonadota</taxon>
        <taxon>Alphaproteobacteria</taxon>
        <taxon>Rhodobacterales</taxon>
        <taxon>Paracoccaceae</taxon>
        <taxon>Paracoccus</taxon>
    </lineage>
</organism>
<evidence type="ECO:0000256" key="1">
    <source>
        <dbReference type="SAM" id="SignalP"/>
    </source>
</evidence>
<name>A0A418ZW17_9RHOB</name>